<evidence type="ECO:0000313" key="2">
    <source>
        <dbReference type="Proteomes" id="UP000245591"/>
    </source>
</evidence>
<accession>A0A2U1J0M6</accession>
<reference evidence="1 2" key="1">
    <citation type="journal article" date="2018" name="MBio">
        <title>Comparative Genomics Reveals the Core Gene Toolbox for the Fungus-Insect Symbiosis.</title>
        <authorList>
            <person name="Wang Y."/>
            <person name="Stata M."/>
            <person name="Wang W."/>
            <person name="Stajich J.E."/>
            <person name="White M.M."/>
            <person name="Moncalvo J.M."/>
        </authorList>
    </citation>
    <scope>NUCLEOTIDE SEQUENCE [LARGE SCALE GENOMIC DNA]</scope>
    <source>
        <strain evidence="1 2">AUS-126-30</strain>
    </source>
</reference>
<keyword evidence="2" id="KW-1185">Reference proteome</keyword>
<dbReference type="AlphaFoldDB" id="A0A2U1J0M6"/>
<dbReference type="EMBL" id="MBFU01000531">
    <property type="protein sequence ID" value="PVZ98603.1"/>
    <property type="molecule type" value="Genomic_DNA"/>
</dbReference>
<name>A0A2U1J0M6_SMIAN</name>
<organism evidence="1 2">
    <name type="scientific">Smittium angustum</name>
    <dbReference type="NCBI Taxonomy" id="133377"/>
    <lineage>
        <taxon>Eukaryota</taxon>
        <taxon>Fungi</taxon>
        <taxon>Fungi incertae sedis</taxon>
        <taxon>Zoopagomycota</taxon>
        <taxon>Kickxellomycotina</taxon>
        <taxon>Harpellomycetes</taxon>
        <taxon>Harpellales</taxon>
        <taxon>Legeriomycetaceae</taxon>
        <taxon>Smittium</taxon>
    </lineage>
</organism>
<comment type="caution">
    <text evidence="1">The sequence shown here is derived from an EMBL/GenBank/DDBJ whole genome shotgun (WGS) entry which is preliminary data.</text>
</comment>
<sequence>MIPNNIAPAEFIAGQRRSTPSRSFRDICSEKKNETSNTFVTKSQFDKNTENVFGNKEEKLPKYQEENINDSNSDIKTALEEEVEAQKQNLLRELKLNNIPPNPPNKGQYQEHNIAMTHFPRKNY</sequence>
<gene>
    <name evidence="1" type="ORF">BB558_005388</name>
</gene>
<protein>
    <submittedName>
        <fullName evidence="1">Uncharacterized protein</fullName>
    </submittedName>
</protein>
<proteinExistence type="predicted"/>
<dbReference type="Proteomes" id="UP000245591">
    <property type="component" value="Unassembled WGS sequence"/>
</dbReference>
<evidence type="ECO:0000313" key="1">
    <source>
        <dbReference type="EMBL" id="PVZ98603.1"/>
    </source>
</evidence>